<evidence type="ECO:0000313" key="1">
    <source>
        <dbReference type="EMBL" id="MBE9029193.1"/>
    </source>
</evidence>
<evidence type="ECO:0008006" key="3">
    <source>
        <dbReference type="Google" id="ProtNLM"/>
    </source>
</evidence>
<dbReference type="Proteomes" id="UP000625316">
    <property type="component" value="Unassembled WGS sequence"/>
</dbReference>
<organism evidence="1 2">
    <name type="scientific">Romeriopsis navalis LEGE 11480</name>
    <dbReference type="NCBI Taxonomy" id="2777977"/>
    <lineage>
        <taxon>Bacteria</taxon>
        <taxon>Bacillati</taxon>
        <taxon>Cyanobacteriota</taxon>
        <taxon>Cyanophyceae</taxon>
        <taxon>Leptolyngbyales</taxon>
        <taxon>Leptolyngbyaceae</taxon>
        <taxon>Romeriopsis</taxon>
        <taxon>Romeriopsis navalis</taxon>
    </lineage>
</organism>
<evidence type="ECO:0000313" key="2">
    <source>
        <dbReference type="Proteomes" id="UP000625316"/>
    </source>
</evidence>
<accession>A0A928Z3H0</accession>
<dbReference type="Gene3D" id="3.30.1390.10">
    <property type="match status" value="1"/>
</dbReference>
<gene>
    <name evidence="1" type="ORF">IQ266_05380</name>
</gene>
<protein>
    <recommendedName>
        <fullName evidence="3">Ribosomal protein L7/L12 C-terminal domain-containing protein</fullName>
    </recommendedName>
</protein>
<proteinExistence type="predicted"/>
<name>A0A928Z3H0_9CYAN</name>
<reference evidence="1" key="1">
    <citation type="submission" date="2020-10" db="EMBL/GenBank/DDBJ databases">
        <authorList>
            <person name="Castelo-Branco R."/>
            <person name="Eusebio N."/>
            <person name="Adriana R."/>
            <person name="Vieira A."/>
            <person name="Brugerolle De Fraissinette N."/>
            <person name="Rezende De Castro R."/>
            <person name="Schneider M.P."/>
            <person name="Vasconcelos V."/>
            <person name="Leao P.N."/>
        </authorList>
    </citation>
    <scope>NUCLEOTIDE SEQUENCE</scope>
    <source>
        <strain evidence="1">LEGE 11480</strain>
    </source>
</reference>
<dbReference type="EMBL" id="JADEXQ010000012">
    <property type="protein sequence ID" value="MBE9029193.1"/>
    <property type="molecule type" value="Genomic_DNA"/>
</dbReference>
<dbReference type="InterPro" id="IPR014719">
    <property type="entry name" value="Ribosomal_bL12_C/ClpS-like"/>
</dbReference>
<sequence>MNDDLVLSASVLEEIHAGRKIEAIRALREQHNLDLPAAKAIVDREMDHYQAIAPANGVNSSSMPRSRLTVSSPLSVALAEISAWIDTSQSRHAEGIRTSNQLRPGLDRPTIERTLADTNVHISEEVYELYQWHDGKIVMGDYANAIIFMPLHDAVVAAQRRNLPGLPIFVGDAIYCMVDALSDASLPAPIRCYDGFGGSEPQINTSAYAPSLTSLMQAAAECIRRYDGISAYYMADDPQLKLAHPDVPRHHQGFYQSLLDPIYAKYGIKGFADNAGSLWR</sequence>
<dbReference type="RefSeq" id="WP_264324014.1">
    <property type="nucleotide sequence ID" value="NZ_JADEXQ010000012.1"/>
</dbReference>
<keyword evidence="2" id="KW-1185">Reference proteome</keyword>
<dbReference type="AlphaFoldDB" id="A0A928Z3H0"/>
<comment type="caution">
    <text evidence="1">The sequence shown here is derived from an EMBL/GenBank/DDBJ whole genome shotgun (WGS) entry which is preliminary data.</text>
</comment>